<proteinExistence type="predicted"/>
<dbReference type="Pfam" id="PF26639">
    <property type="entry name" value="Het-6_barrel"/>
    <property type="match status" value="1"/>
</dbReference>
<keyword evidence="3" id="KW-1185">Reference proteome</keyword>
<dbReference type="InterPro" id="IPR010730">
    <property type="entry name" value="HET"/>
</dbReference>
<evidence type="ECO:0000313" key="2">
    <source>
        <dbReference type="EMBL" id="KAF2006554.1"/>
    </source>
</evidence>
<accession>A0A6A5WZY7</accession>
<dbReference type="Pfam" id="PF06985">
    <property type="entry name" value="HET"/>
    <property type="match status" value="1"/>
</dbReference>
<dbReference type="Proteomes" id="UP000799779">
    <property type="component" value="Unassembled WGS sequence"/>
</dbReference>
<dbReference type="PANTHER" id="PTHR24148">
    <property type="entry name" value="ANKYRIN REPEAT DOMAIN-CONTAINING PROTEIN 39 HOMOLOG-RELATED"/>
    <property type="match status" value="1"/>
</dbReference>
<dbReference type="InterPro" id="IPR052895">
    <property type="entry name" value="HetReg/Transcr_Mod"/>
</dbReference>
<evidence type="ECO:0000259" key="1">
    <source>
        <dbReference type="Pfam" id="PF06985"/>
    </source>
</evidence>
<reference evidence="2" key="1">
    <citation type="journal article" date="2020" name="Stud. Mycol.">
        <title>101 Dothideomycetes genomes: a test case for predicting lifestyles and emergence of pathogens.</title>
        <authorList>
            <person name="Haridas S."/>
            <person name="Albert R."/>
            <person name="Binder M."/>
            <person name="Bloem J."/>
            <person name="Labutti K."/>
            <person name="Salamov A."/>
            <person name="Andreopoulos B."/>
            <person name="Baker S."/>
            <person name="Barry K."/>
            <person name="Bills G."/>
            <person name="Bluhm B."/>
            <person name="Cannon C."/>
            <person name="Castanera R."/>
            <person name="Culley D."/>
            <person name="Daum C."/>
            <person name="Ezra D."/>
            <person name="Gonzalez J."/>
            <person name="Henrissat B."/>
            <person name="Kuo A."/>
            <person name="Liang C."/>
            <person name="Lipzen A."/>
            <person name="Lutzoni F."/>
            <person name="Magnuson J."/>
            <person name="Mondo S."/>
            <person name="Nolan M."/>
            <person name="Ohm R."/>
            <person name="Pangilinan J."/>
            <person name="Park H.-J."/>
            <person name="Ramirez L."/>
            <person name="Alfaro M."/>
            <person name="Sun H."/>
            <person name="Tritt A."/>
            <person name="Yoshinaga Y."/>
            <person name="Zwiers L.-H."/>
            <person name="Turgeon B."/>
            <person name="Goodwin S."/>
            <person name="Spatafora J."/>
            <person name="Crous P."/>
            <person name="Grigoriev I."/>
        </authorList>
    </citation>
    <scope>NUCLEOTIDE SEQUENCE</scope>
    <source>
        <strain evidence="2">CBS 123094</strain>
    </source>
</reference>
<dbReference type="AlphaFoldDB" id="A0A6A5WZY7"/>
<gene>
    <name evidence="2" type="ORF">P154DRAFT_421812</name>
</gene>
<protein>
    <recommendedName>
        <fullName evidence="1">Heterokaryon incompatibility domain-containing protein</fullName>
    </recommendedName>
</protein>
<evidence type="ECO:0000313" key="3">
    <source>
        <dbReference type="Proteomes" id="UP000799779"/>
    </source>
</evidence>
<organism evidence="2 3">
    <name type="scientific">Amniculicola lignicola CBS 123094</name>
    <dbReference type="NCBI Taxonomy" id="1392246"/>
    <lineage>
        <taxon>Eukaryota</taxon>
        <taxon>Fungi</taxon>
        <taxon>Dikarya</taxon>
        <taxon>Ascomycota</taxon>
        <taxon>Pezizomycotina</taxon>
        <taxon>Dothideomycetes</taxon>
        <taxon>Pleosporomycetidae</taxon>
        <taxon>Pleosporales</taxon>
        <taxon>Amniculicolaceae</taxon>
        <taxon>Amniculicola</taxon>
    </lineage>
</organism>
<name>A0A6A5WZY7_9PLEO</name>
<dbReference type="EMBL" id="ML977559">
    <property type="protein sequence ID" value="KAF2006554.1"/>
    <property type="molecule type" value="Genomic_DNA"/>
</dbReference>
<sequence>MRIRSILRHVPIAKNLQFFLGSYRYDPLPSDTSIRLLELIPSSSDKSVVTCSLKTFELRYAPKFSALSYTWGNPNISLSRSISASISVHKNRSTQPSSTVTKITKVVVPERESETTATVRRHVIICDEQIIKVTSNLRDALRMLLTLPSKDSPCTPRYYWIDALCMNQEDLLERNAQVARMADIFQTAQDVIVWLGKEDDFTADALTTIERVASIPEEDWNSVLYTSFYDTTYREPHLTPHNWLGFIALINRPWFKRAWVVQEIALAKSAIVVCGKKTFPWEKLSKTLSFIKKTRWYHHLHTEKLKHVSGVQKNPGVYKRLLQAKLDVGVAPIYLDETRLKINASGRYNEYAIGERNRRPPLRMLLDTHRFSKSTDPRDKVYAFLGLADRNMEPFRSQPDTLTPNYRSTVQEVYTETARALLISSRNLSQLSTVQDPSQTKLPNLPSWVPDLSVKLDPYPLRFRGPVFWRANGKLTWDPNIFTMALGDLDVQGYCLDRVDQVSVLTNETDDPSVSWASIVKLALALDLPYPNPGNKTHNPSRVEVLWRTLITDTYRHTHPAPLETGLLFIDYVLNLQIRHRLMPWSSADEFQPHHSPLSDSIYPEWNTLLDLEPIDSPWNLRSYKQRLTAVVECMFNGTYSPIGLAQLQHELEVSGGKKRRLFKTRGHYLGTGPRSLRQDDEVWILHGGAVPYVLRPKANGKYQLIGEAFVYGVMHGEVQGMSLPKLHITIQ</sequence>
<dbReference type="PANTHER" id="PTHR24148:SF79">
    <property type="entry name" value="HETEROKARYON INCOMPATIBILITY DOMAIN-CONTAINING PROTEIN"/>
    <property type="match status" value="1"/>
</dbReference>
<dbReference type="OrthoDB" id="4476201at2759"/>
<feature type="domain" description="Heterokaryon incompatibility" evidence="1">
    <location>
        <begin position="64"/>
        <end position="263"/>
    </location>
</feature>